<gene>
    <name evidence="2" type="ORF">CLUMA_CG021618</name>
</gene>
<evidence type="ECO:0000256" key="1">
    <source>
        <dbReference type="SAM" id="Phobius"/>
    </source>
</evidence>
<evidence type="ECO:0000313" key="2">
    <source>
        <dbReference type="EMBL" id="CRL08635.1"/>
    </source>
</evidence>
<keyword evidence="1" id="KW-1133">Transmembrane helix</keyword>
<evidence type="ECO:0000313" key="3">
    <source>
        <dbReference type="Proteomes" id="UP000183832"/>
    </source>
</evidence>
<proteinExistence type="predicted"/>
<keyword evidence="1" id="KW-0472">Membrane</keyword>
<accession>A0A1J1J8A9</accession>
<name>A0A1J1J8A9_9DIPT</name>
<sequence length="81" mass="9362">MHQKLYRCAVRSLHILTSTRQFLSAALHYIKTLRNFICPTLFCTSVKGKRLQKPRDSNFGYSSIMNMTILVSFNFSVISDD</sequence>
<reference evidence="2 3" key="1">
    <citation type="submission" date="2015-04" db="EMBL/GenBank/DDBJ databases">
        <authorList>
            <person name="Syromyatnikov M.Y."/>
            <person name="Popov V.N."/>
        </authorList>
    </citation>
    <scope>NUCLEOTIDE SEQUENCE [LARGE SCALE GENOMIC DNA]</scope>
</reference>
<keyword evidence="1" id="KW-0812">Transmembrane</keyword>
<dbReference type="AlphaFoldDB" id="A0A1J1J8A9"/>
<dbReference type="EMBL" id="CVRI01000075">
    <property type="protein sequence ID" value="CRL08635.1"/>
    <property type="molecule type" value="Genomic_DNA"/>
</dbReference>
<keyword evidence="3" id="KW-1185">Reference proteome</keyword>
<organism evidence="2 3">
    <name type="scientific">Clunio marinus</name>
    <dbReference type="NCBI Taxonomy" id="568069"/>
    <lineage>
        <taxon>Eukaryota</taxon>
        <taxon>Metazoa</taxon>
        <taxon>Ecdysozoa</taxon>
        <taxon>Arthropoda</taxon>
        <taxon>Hexapoda</taxon>
        <taxon>Insecta</taxon>
        <taxon>Pterygota</taxon>
        <taxon>Neoptera</taxon>
        <taxon>Endopterygota</taxon>
        <taxon>Diptera</taxon>
        <taxon>Nematocera</taxon>
        <taxon>Chironomoidea</taxon>
        <taxon>Chironomidae</taxon>
        <taxon>Clunio</taxon>
    </lineage>
</organism>
<protein>
    <submittedName>
        <fullName evidence="2">CLUMA_CG021618, isoform A</fullName>
    </submittedName>
</protein>
<feature type="transmembrane region" description="Helical" evidence="1">
    <location>
        <begin position="59"/>
        <end position="78"/>
    </location>
</feature>
<dbReference type="Proteomes" id="UP000183832">
    <property type="component" value="Unassembled WGS sequence"/>
</dbReference>